<dbReference type="AlphaFoldDB" id="A0A2V4C5U1"/>
<feature type="transmembrane region" description="Helical" evidence="1">
    <location>
        <begin position="6"/>
        <end position="28"/>
    </location>
</feature>
<gene>
    <name evidence="2" type="ORF">DMB68_05085</name>
</gene>
<proteinExistence type="predicted"/>
<keyword evidence="1" id="KW-1133">Transmembrane helix</keyword>
<dbReference type="EMBL" id="QJHL01000001">
    <property type="protein sequence ID" value="PXY46545.1"/>
    <property type="molecule type" value="Genomic_DNA"/>
</dbReference>
<reference evidence="2 3" key="1">
    <citation type="submission" date="2018-05" db="EMBL/GenBank/DDBJ databases">
        <title>Flavobacterium sp. strain IMCC34758, incomplete genome.</title>
        <authorList>
            <person name="Joung Y."/>
        </authorList>
    </citation>
    <scope>NUCLEOTIDE SEQUENCE [LARGE SCALE GENOMIC DNA]</scope>
    <source>
        <strain evidence="2 3">IMCC34758</strain>
    </source>
</reference>
<dbReference type="RefSeq" id="WP_110345553.1">
    <property type="nucleotide sequence ID" value="NZ_QJHL01000001.1"/>
</dbReference>
<dbReference type="OrthoDB" id="6388451at2"/>
<sequence length="64" mass="7324">MDNSILGLFIVLAVIAFVWLLPILSILFSRKTTGGEKLAWILAVLFISWFAWIFYLLLAPIKKK</sequence>
<dbReference type="Proteomes" id="UP000247681">
    <property type="component" value="Unassembled WGS sequence"/>
</dbReference>
<evidence type="ECO:0000256" key="1">
    <source>
        <dbReference type="SAM" id="Phobius"/>
    </source>
</evidence>
<accession>A0A2V4C5U1</accession>
<keyword evidence="1" id="KW-0812">Transmembrane</keyword>
<keyword evidence="1" id="KW-0472">Membrane</keyword>
<keyword evidence="3" id="KW-1185">Reference proteome</keyword>
<comment type="caution">
    <text evidence="2">The sequence shown here is derived from an EMBL/GenBank/DDBJ whole genome shotgun (WGS) entry which is preliminary data.</text>
</comment>
<organism evidence="2 3">
    <name type="scientific">Flavobacterium hydrophilum</name>
    <dbReference type="NCBI Taxonomy" id="2211445"/>
    <lineage>
        <taxon>Bacteria</taxon>
        <taxon>Pseudomonadati</taxon>
        <taxon>Bacteroidota</taxon>
        <taxon>Flavobacteriia</taxon>
        <taxon>Flavobacteriales</taxon>
        <taxon>Flavobacteriaceae</taxon>
        <taxon>Flavobacterium</taxon>
    </lineage>
</organism>
<name>A0A2V4C5U1_9FLAO</name>
<feature type="transmembrane region" description="Helical" evidence="1">
    <location>
        <begin position="40"/>
        <end position="61"/>
    </location>
</feature>
<evidence type="ECO:0000313" key="2">
    <source>
        <dbReference type="EMBL" id="PXY46545.1"/>
    </source>
</evidence>
<protein>
    <recommendedName>
        <fullName evidence="4">Cardiolipin synthase N-terminal domain-containing protein</fullName>
    </recommendedName>
</protein>
<evidence type="ECO:0000313" key="3">
    <source>
        <dbReference type="Proteomes" id="UP000247681"/>
    </source>
</evidence>
<evidence type="ECO:0008006" key="4">
    <source>
        <dbReference type="Google" id="ProtNLM"/>
    </source>
</evidence>